<name>A0A1J4JKI0_9EUKA</name>
<dbReference type="InterPro" id="IPR051960">
    <property type="entry name" value="eIF2B_gamma"/>
</dbReference>
<evidence type="ECO:0000256" key="4">
    <source>
        <dbReference type="ARBA" id="ARBA00022540"/>
    </source>
</evidence>
<keyword evidence="3" id="KW-0963">Cytoplasm</keyword>
<proteinExistence type="inferred from homology"/>
<dbReference type="Gene3D" id="3.90.550.10">
    <property type="entry name" value="Spore Coat Polysaccharide Biosynthesis Protein SpsA, Chain A"/>
    <property type="match status" value="1"/>
</dbReference>
<dbReference type="OrthoDB" id="10250549at2759"/>
<evidence type="ECO:0000259" key="10">
    <source>
        <dbReference type="Pfam" id="PF25084"/>
    </source>
</evidence>
<dbReference type="InterPro" id="IPR029044">
    <property type="entry name" value="Nucleotide-diphossugar_trans"/>
</dbReference>
<dbReference type="Gene3D" id="2.160.10.10">
    <property type="entry name" value="Hexapeptide repeat proteins"/>
    <property type="match status" value="1"/>
</dbReference>
<gene>
    <name evidence="11" type="ORF">TRFO_34536</name>
</gene>
<comment type="subcellular location">
    <subcellularLocation>
        <location evidence="1">Cytoplasm</location>
        <location evidence="1">Cytosol</location>
    </subcellularLocation>
</comment>
<keyword evidence="12" id="KW-1185">Reference proteome</keyword>
<dbReference type="GO" id="GO:0003743">
    <property type="term" value="F:translation initiation factor activity"/>
    <property type="evidence" value="ECO:0007669"/>
    <property type="project" value="UniProtKB-KW"/>
</dbReference>
<feature type="domain" description="EIF2B subunit epsilon/gamma LbH" evidence="10">
    <location>
        <begin position="385"/>
        <end position="447"/>
    </location>
</feature>
<protein>
    <recommendedName>
        <fullName evidence="6">Translation initiation factor eIF2B subunit gamma</fullName>
    </recommendedName>
    <alternativeName>
        <fullName evidence="7">eIF2B GDP-GTP exchange factor subunit gamma</fullName>
    </alternativeName>
</protein>
<dbReference type="GO" id="GO:0005851">
    <property type="term" value="C:eukaryotic translation initiation factor 2B complex"/>
    <property type="evidence" value="ECO:0007669"/>
    <property type="project" value="TreeGrafter"/>
</dbReference>
<dbReference type="PANTHER" id="PTHR45989">
    <property type="entry name" value="TRANSLATION INITIATION FACTOR EIF-2B SUBUNIT GAMMA"/>
    <property type="match status" value="1"/>
</dbReference>
<dbReference type="GO" id="GO:0005829">
    <property type="term" value="C:cytosol"/>
    <property type="evidence" value="ECO:0007669"/>
    <property type="project" value="UniProtKB-SubCell"/>
</dbReference>
<dbReference type="Proteomes" id="UP000179807">
    <property type="component" value="Unassembled WGS sequence"/>
</dbReference>
<dbReference type="SUPFAM" id="SSF51161">
    <property type="entry name" value="Trimeric LpxA-like enzymes"/>
    <property type="match status" value="1"/>
</dbReference>
<dbReference type="AlphaFoldDB" id="A0A1J4JKI0"/>
<evidence type="ECO:0000256" key="2">
    <source>
        <dbReference type="ARBA" id="ARBA00007878"/>
    </source>
</evidence>
<comment type="caution">
    <text evidence="11">The sequence shown here is derived from an EMBL/GenBank/DDBJ whole genome shotgun (WGS) entry which is preliminary data.</text>
</comment>
<feature type="region of interest" description="Disordered" evidence="9">
    <location>
        <begin position="211"/>
        <end position="232"/>
    </location>
</feature>
<dbReference type="InterPro" id="IPR056764">
    <property type="entry name" value="LbH_EIF2B3/5"/>
</dbReference>
<reference evidence="11" key="1">
    <citation type="submission" date="2016-10" db="EMBL/GenBank/DDBJ databases">
        <authorList>
            <person name="Benchimol M."/>
            <person name="Almeida L.G."/>
            <person name="Vasconcelos A.T."/>
            <person name="Perreira-Neves A."/>
            <person name="Rosa I.A."/>
            <person name="Tasca T."/>
            <person name="Bogo M.R."/>
            <person name="de Souza W."/>
        </authorList>
    </citation>
    <scope>NUCLEOTIDE SEQUENCE [LARGE SCALE GENOMIC DNA]</scope>
    <source>
        <strain evidence="11">K</strain>
    </source>
</reference>
<dbReference type="InterPro" id="IPR011004">
    <property type="entry name" value="Trimer_LpxA-like_sf"/>
</dbReference>
<evidence type="ECO:0000256" key="9">
    <source>
        <dbReference type="SAM" id="MobiDB-lite"/>
    </source>
</evidence>
<comment type="similarity">
    <text evidence="2">Belongs to the eIF-2B gamma/epsilon subunits family.</text>
</comment>
<keyword evidence="5" id="KW-0648">Protein biosynthesis</keyword>
<evidence type="ECO:0000256" key="7">
    <source>
        <dbReference type="ARBA" id="ARBA00044229"/>
    </source>
</evidence>
<dbReference type="SUPFAM" id="SSF53448">
    <property type="entry name" value="Nucleotide-diphospho-sugar transferases"/>
    <property type="match status" value="1"/>
</dbReference>
<evidence type="ECO:0000313" key="11">
    <source>
        <dbReference type="EMBL" id="OHS99129.1"/>
    </source>
</evidence>
<dbReference type="GO" id="GO:0005085">
    <property type="term" value="F:guanyl-nucleotide exchange factor activity"/>
    <property type="evidence" value="ECO:0007669"/>
    <property type="project" value="TreeGrafter"/>
</dbReference>
<dbReference type="VEuPathDB" id="TrichDB:TRFO_34536"/>
<keyword evidence="4" id="KW-0396">Initiation factor</keyword>
<dbReference type="Pfam" id="PF25084">
    <property type="entry name" value="LbH_EIF2B"/>
    <property type="match status" value="1"/>
</dbReference>
<dbReference type="EMBL" id="MLAK01001023">
    <property type="protein sequence ID" value="OHS99129.1"/>
    <property type="molecule type" value="Genomic_DNA"/>
</dbReference>
<dbReference type="RefSeq" id="XP_068352266.1">
    <property type="nucleotide sequence ID" value="XM_068509716.1"/>
</dbReference>
<evidence type="ECO:0000256" key="1">
    <source>
        <dbReference type="ARBA" id="ARBA00004514"/>
    </source>
</evidence>
<evidence type="ECO:0000256" key="5">
    <source>
        <dbReference type="ARBA" id="ARBA00022917"/>
    </source>
</evidence>
<evidence type="ECO:0000256" key="3">
    <source>
        <dbReference type="ARBA" id="ARBA00022490"/>
    </source>
</evidence>
<evidence type="ECO:0000313" key="12">
    <source>
        <dbReference type="Proteomes" id="UP000179807"/>
    </source>
</evidence>
<sequence length="469" mass="52470">MKSEKKIPRSPYSNIQIVIMANRPAFTRETFGESQLFGLLPIANKPILGHLLDQFERYGFNNIALVCLRKDETAYAEFLLQYTSNPVRLIPVEGVMTTCEIIRNKISTENHLFLFPIDLLTSQNLTSIIDFHISTQSLITIVTSKFTIDEKERRNAPGFQPLNMSSIMGQRYFVYDESNPTKLVTLLSDSLAMNDDLDLSLKQVTMNDQLNHEDSSDSLASSDGGDPDDGMNIRPEFLNGFHSLSVDCSQRLTSAFLFSPACISKLRELPDIHSIESELIPTLCREAVEINGLVNEGESPTTKHIPASIFCTGKDEFAYRVIDYATLYITNMKCALTKLVGFSPSADFTQVNGANNGYFTEGKHRVHNSFNYLPFSVYGDNLVVTGEDVNIQRSVIGRHCKIGKNVKIFNSILFDHVTVDEGVLIRDCIIGADSVIHSNSEFKQCIIVPRYASDKAVSKEKCIVQMGEK</sequence>
<dbReference type="PANTHER" id="PTHR45989:SF1">
    <property type="entry name" value="TRANSLATION INITIATION FACTOR EIF-2B SUBUNIT GAMMA"/>
    <property type="match status" value="1"/>
</dbReference>
<evidence type="ECO:0000256" key="6">
    <source>
        <dbReference type="ARBA" id="ARBA00044196"/>
    </source>
</evidence>
<accession>A0A1J4JKI0</accession>
<dbReference type="GeneID" id="94844420"/>
<dbReference type="GO" id="GO:0002183">
    <property type="term" value="P:cytoplasmic translational initiation"/>
    <property type="evidence" value="ECO:0007669"/>
    <property type="project" value="TreeGrafter"/>
</dbReference>
<evidence type="ECO:0000256" key="8">
    <source>
        <dbReference type="ARBA" id="ARBA00046432"/>
    </source>
</evidence>
<comment type="subunit">
    <text evidence="8">Component of the translation initiation factor 2B (eIF2B) complex which is a heterodecamer of two sets of five different subunits: alpha, beta, gamma, delta and epsilon. Subunits alpha, beta and delta comprise a regulatory subcomplex and subunits epsilon and gamma comprise a catalytic subcomplex. Within the complex, the hexameric regulatory complex resides at the center, with the two heterodimeric catalytic subcomplexes bound on opposite sides.</text>
</comment>
<organism evidence="11 12">
    <name type="scientific">Tritrichomonas foetus</name>
    <dbReference type="NCBI Taxonomy" id="1144522"/>
    <lineage>
        <taxon>Eukaryota</taxon>
        <taxon>Metamonada</taxon>
        <taxon>Parabasalia</taxon>
        <taxon>Tritrichomonadida</taxon>
        <taxon>Tritrichomonadidae</taxon>
        <taxon>Tritrichomonas</taxon>
    </lineage>
</organism>